<comment type="similarity">
    <text evidence="1">Belongs to the glycosyl hydrolase 16 family.</text>
</comment>
<dbReference type="InterPro" id="IPR008979">
    <property type="entry name" value="Galactose-bd-like_sf"/>
</dbReference>
<gene>
    <name evidence="4" type="ORF">POL68_04175</name>
</gene>
<dbReference type="InterPro" id="IPR013320">
    <property type="entry name" value="ConA-like_dom_sf"/>
</dbReference>
<dbReference type="RefSeq" id="WP_272134894.1">
    <property type="nucleotide sequence ID" value="NZ_JAQNDM010000002.1"/>
</dbReference>
<dbReference type="PANTHER" id="PTHR10963:SF55">
    <property type="entry name" value="GLYCOSIDE HYDROLASE FAMILY 16 PROTEIN"/>
    <property type="match status" value="1"/>
</dbReference>
<protein>
    <submittedName>
        <fullName evidence="4">Family 16 glycosylhydrolase</fullName>
    </submittedName>
</protein>
<dbReference type="PANTHER" id="PTHR10963">
    <property type="entry name" value="GLYCOSYL HYDROLASE-RELATED"/>
    <property type="match status" value="1"/>
</dbReference>
<evidence type="ECO:0000259" key="2">
    <source>
        <dbReference type="PROSITE" id="PS51175"/>
    </source>
</evidence>
<organism evidence="4 5">
    <name type="scientific">Stigmatella ashevillensis</name>
    <dbReference type="NCBI Taxonomy" id="2995309"/>
    <lineage>
        <taxon>Bacteria</taxon>
        <taxon>Pseudomonadati</taxon>
        <taxon>Myxococcota</taxon>
        <taxon>Myxococcia</taxon>
        <taxon>Myxococcales</taxon>
        <taxon>Cystobacterineae</taxon>
        <taxon>Archangiaceae</taxon>
        <taxon>Stigmatella</taxon>
    </lineage>
</organism>
<dbReference type="SUPFAM" id="SSF49785">
    <property type="entry name" value="Galactose-binding domain-like"/>
    <property type="match status" value="2"/>
</dbReference>
<dbReference type="InterPro" id="IPR005084">
    <property type="entry name" value="CBM6"/>
</dbReference>
<feature type="domain" description="GH16" evidence="3">
    <location>
        <begin position="100"/>
        <end position="457"/>
    </location>
</feature>
<dbReference type="EMBL" id="JAQNDM010000002">
    <property type="protein sequence ID" value="MDC0707657.1"/>
    <property type="molecule type" value="Genomic_DNA"/>
</dbReference>
<keyword evidence="5" id="KW-1185">Reference proteome</keyword>
<dbReference type="PROSITE" id="PS51257">
    <property type="entry name" value="PROKAR_LIPOPROTEIN"/>
    <property type="match status" value="1"/>
</dbReference>
<proteinExistence type="inferred from homology"/>
<dbReference type="InterPro" id="IPR000757">
    <property type="entry name" value="Beta-glucanase-like"/>
</dbReference>
<accession>A0ABT5D610</accession>
<dbReference type="PROSITE" id="PS51762">
    <property type="entry name" value="GH16_2"/>
    <property type="match status" value="1"/>
</dbReference>
<dbReference type="SUPFAM" id="SSF49899">
    <property type="entry name" value="Concanavalin A-like lectins/glucanases"/>
    <property type="match status" value="1"/>
</dbReference>
<evidence type="ECO:0000313" key="5">
    <source>
        <dbReference type="Proteomes" id="UP001221838"/>
    </source>
</evidence>
<name>A0ABT5D610_9BACT</name>
<dbReference type="Gene3D" id="2.60.120.260">
    <property type="entry name" value="Galactose-binding domain-like"/>
    <property type="match status" value="2"/>
</dbReference>
<feature type="domain" description="CBM6" evidence="2">
    <location>
        <begin position="751"/>
        <end position="872"/>
    </location>
</feature>
<dbReference type="InterPro" id="IPR050546">
    <property type="entry name" value="Glycosyl_Hydrlase_16"/>
</dbReference>
<dbReference type="Gene3D" id="2.60.120.200">
    <property type="match status" value="1"/>
</dbReference>
<evidence type="ECO:0000259" key="3">
    <source>
        <dbReference type="PROSITE" id="PS51762"/>
    </source>
</evidence>
<reference evidence="4 5" key="1">
    <citation type="submission" date="2022-11" db="EMBL/GenBank/DDBJ databases">
        <title>Minimal conservation of predation-associated metabolite biosynthetic gene clusters underscores biosynthetic potential of Myxococcota including descriptions for ten novel species: Archangium lansinium sp. nov., Myxococcus landrumus sp. nov., Nannocystis bai.</title>
        <authorList>
            <person name="Ahearne A."/>
            <person name="Stevens C."/>
            <person name="Dowd S."/>
        </authorList>
    </citation>
    <scope>NUCLEOTIDE SEQUENCE [LARGE SCALE GENOMIC DNA]</scope>
    <source>
        <strain evidence="4 5">NCWAL01</strain>
    </source>
</reference>
<evidence type="ECO:0000256" key="1">
    <source>
        <dbReference type="ARBA" id="ARBA00006865"/>
    </source>
</evidence>
<evidence type="ECO:0000313" key="4">
    <source>
        <dbReference type="EMBL" id="MDC0707657.1"/>
    </source>
</evidence>
<dbReference type="Proteomes" id="UP001221838">
    <property type="component" value="Unassembled WGS sequence"/>
</dbReference>
<dbReference type="CDD" id="cd08023">
    <property type="entry name" value="GH16_laminarinase_like"/>
    <property type="match status" value="1"/>
</dbReference>
<comment type="caution">
    <text evidence="4">The sequence shown here is derived from an EMBL/GenBank/DDBJ whole genome shotgun (WGS) entry which is preliminary data.</text>
</comment>
<sequence length="872" mass="91697">MKSGWSAAWKRLVVGGSAWALGLGGLSCVVEEAVSVPESAEVLQSTEVALETGASRTISIAGQPFTLTWEDDFGGDLNKGQAKSFLNTAYWSKENLGVNYEQQAYTNRECVDHPTNWNYCVENGKLTLLARKEPLDCVVWQQCTASSQCGTNGTCAATGYCIYDQNRNGVFDHEECAPFNGTANGPANGQQYTSGRIKSDEKVEFRYGYIEFRARMPFADLPAGATPPNGMWPAIWMLGANGAISNGTRDDSAGWPMTGEIDIMEYSQIKENKALYPQNEAMGFNALWREIPESGEMAAAPGGWQANACSDWPNGGDAKCDGDVGGARVQWPGKTIDYHQWHTWGFLWDENGFKIYIDNLPQNGGTPVGSFSIGDSATEFRQPMFLILNNAIGGELGCLGWSNRSCTSSAQCANGAACSGGKCQETPASCINVDWAAHGDKAKLEVDYVRWFHRNSGYPQAAKASCQDSDGNGTADNIIRNCGFNEDYTYHRSDLFFEGGGGLTDINNEGGTRGMVQWVRIDNGGSQPYSVQIRQEGFQLNAGTQYKWKVDLKSSVARTLPIKIAQPAAPYGVISTFNCNVGTGWTTCTGPNFTPTATGLYKFEIDAGGGTAYNNTQVWVDDMYLGATSNACQPECTGKTCGSDGCGGVCGTCRSGTSCASWGQCTASTGTCTPSCSGKTCGSDGCGGTCGTCSTGNTCNASGQCTPNTCTPSCSGKACGSNGCGGTCGTCGSGTTCNTSGQCIPSTPTAVRLEAENATLTGCFAEAGGDSGGKVVAFEGNDTVCWSNVTLTGRTTATAHVGAPYPDGQGQLKFNGTVIGTVKLATATGGWSSPALTDISTAISASGTGTLCLTGVTHPNGWIFSVDYLDLK</sequence>
<dbReference type="PROSITE" id="PS51175">
    <property type="entry name" value="CBM6"/>
    <property type="match status" value="1"/>
</dbReference>